<evidence type="ECO:0000256" key="1">
    <source>
        <dbReference type="SAM" id="MobiDB-lite"/>
    </source>
</evidence>
<feature type="compositionally biased region" description="Basic and acidic residues" evidence="1">
    <location>
        <begin position="48"/>
        <end position="87"/>
    </location>
</feature>
<dbReference type="Proteomes" id="UP000269692">
    <property type="component" value="Unassembled WGS sequence"/>
</dbReference>
<dbReference type="AlphaFoldDB" id="A0A3L7AH75"/>
<protein>
    <submittedName>
        <fullName evidence="3">Cell envelope biogenesis protein TolA</fullName>
    </submittedName>
</protein>
<feature type="compositionally biased region" description="Basic and acidic residues" evidence="1">
    <location>
        <begin position="129"/>
        <end position="139"/>
    </location>
</feature>
<evidence type="ECO:0000313" key="4">
    <source>
        <dbReference type="Proteomes" id="UP000269692"/>
    </source>
</evidence>
<feature type="signal peptide" evidence="2">
    <location>
        <begin position="1"/>
        <end position="26"/>
    </location>
</feature>
<dbReference type="EMBL" id="RCTF01000006">
    <property type="protein sequence ID" value="RLP79110.1"/>
    <property type="molecule type" value="Genomic_DNA"/>
</dbReference>
<evidence type="ECO:0000256" key="2">
    <source>
        <dbReference type="SAM" id="SignalP"/>
    </source>
</evidence>
<comment type="caution">
    <text evidence="3">The sequence shown here is derived from an EMBL/GenBank/DDBJ whole genome shotgun (WGS) entry which is preliminary data.</text>
</comment>
<accession>A0A3L7AH75</accession>
<dbReference type="RefSeq" id="WP_121623125.1">
    <property type="nucleotide sequence ID" value="NZ_JACIIW010000002.1"/>
</dbReference>
<dbReference type="Gene3D" id="3.30.1150.10">
    <property type="match status" value="1"/>
</dbReference>
<feature type="chain" id="PRO_5018276640" evidence="2">
    <location>
        <begin position="27"/>
        <end position="310"/>
    </location>
</feature>
<feature type="region of interest" description="Disordered" evidence="1">
    <location>
        <begin position="45"/>
        <end position="172"/>
    </location>
</feature>
<organism evidence="3 4">
    <name type="scientific">Xanthobacter tagetidis</name>
    <dbReference type="NCBI Taxonomy" id="60216"/>
    <lineage>
        <taxon>Bacteria</taxon>
        <taxon>Pseudomonadati</taxon>
        <taxon>Pseudomonadota</taxon>
        <taxon>Alphaproteobacteria</taxon>
        <taxon>Hyphomicrobiales</taxon>
        <taxon>Xanthobacteraceae</taxon>
        <taxon>Xanthobacter</taxon>
    </lineage>
</organism>
<feature type="region of interest" description="Disordered" evidence="1">
    <location>
        <begin position="185"/>
        <end position="213"/>
    </location>
</feature>
<keyword evidence="4" id="KW-1185">Reference proteome</keyword>
<sequence length="310" mass="33272">MRVGLAASTVLHSSVLVFMLVSFTGAKPFDTPPESMPVDIVSASEFTKMTKGEKSGKKDEAPKTVAEKVDAPSPVEDSKPKVSEKAPVDATTPPPAAAAPPPQPPQPPQQQPTPPKAAEAPPTPPTADEALKNAAKPDPKPVQQASLAPVPLPPRKPAPPKDDPKPQDVTSQRDFNADEIKQLLDKRTPTRQAASASQVSTTASLGAPRGEQATLSQSEIDAFRARLQQCWITPGVPDDALFVLINVSFREDGSIVGQPEVLGGSPSAFWRPIADSAMRALLRCQPYTMLRKENYRQWKDMELRFTPKGA</sequence>
<feature type="compositionally biased region" description="Low complexity" evidence="1">
    <location>
        <begin position="192"/>
        <end position="204"/>
    </location>
</feature>
<name>A0A3L7AH75_9HYPH</name>
<proteinExistence type="predicted"/>
<evidence type="ECO:0000313" key="3">
    <source>
        <dbReference type="EMBL" id="RLP79110.1"/>
    </source>
</evidence>
<reference evidence="3 4" key="1">
    <citation type="submission" date="2018-10" db="EMBL/GenBank/DDBJ databases">
        <title>Xanthobacter tagetidis genome sequencing and assembly.</title>
        <authorList>
            <person name="Maclea K.S."/>
            <person name="Goen A.E."/>
            <person name="Fatima S.A."/>
        </authorList>
    </citation>
    <scope>NUCLEOTIDE SEQUENCE [LARGE SCALE GENOMIC DNA]</scope>
    <source>
        <strain evidence="3 4">ATCC 700314</strain>
    </source>
</reference>
<dbReference type="OrthoDB" id="7161229at2"/>
<keyword evidence="2" id="KW-0732">Signal</keyword>
<feature type="compositionally biased region" description="Pro residues" evidence="1">
    <location>
        <begin position="92"/>
        <end position="125"/>
    </location>
</feature>
<gene>
    <name evidence="3" type="ORF">D9R14_09760</name>
</gene>